<comment type="catalytic activity">
    <reaction evidence="2">
        <text>L-glutamine + H2O = L-glutamate + NH4(+)</text>
        <dbReference type="Rhea" id="RHEA:15889"/>
        <dbReference type="ChEBI" id="CHEBI:15377"/>
        <dbReference type="ChEBI" id="CHEBI:28938"/>
        <dbReference type="ChEBI" id="CHEBI:29985"/>
        <dbReference type="ChEBI" id="CHEBI:58359"/>
        <dbReference type="EC" id="3.5.1.2"/>
    </reaction>
</comment>
<feature type="active site" description="Nucleophile" evidence="2">
    <location>
        <position position="95"/>
    </location>
</feature>
<evidence type="ECO:0000256" key="2">
    <source>
        <dbReference type="HAMAP-Rule" id="MF_02213"/>
    </source>
</evidence>
<dbReference type="AlphaFoldDB" id="A0A7W8M3V6"/>
<comment type="caution">
    <text evidence="4">The sequence shown here is derived from an EMBL/GenBank/DDBJ whole genome shotgun (WGS) entry which is preliminary data.</text>
</comment>
<organism evidence="4 5">
    <name type="scientific">Catenibacillus scindens</name>
    <dbReference type="NCBI Taxonomy" id="673271"/>
    <lineage>
        <taxon>Bacteria</taxon>
        <taxon>Bacillati</taxon>
        <taxon>Bacillota</taxon>
        <taxon>Clostridia</taxon>
        <taxon>Lachnospirales</taxon>
        <taxon>Lachnospiraceae</taxon>
        <taxon>Catenibacillus</taxon>
    </lineage>
</organism>
<keyword evidence="5" id="KW-1185">Reference proteome</keyword>
<comment type="subunit">
    <text evidence="2">Forms a heterodimer with MurT.</text>
</comment>
<dbReference type="Gene3D" id="3.40.50.880">
    <property type="match status" value="1"/>
</dbReference>
<keyword evidence="2" id="KW-0573">Peptidoglycan synthesis</keyword>
<dbReference type="InterPro" id="IPR033949">
    <property type="entry name" value="CobQ_GATase1"/>
</dbReference>
<gene>
    <name evidence="2" type="primary">gatD</name>
    <name evidence="4" type="ORF">HNP82_000534</name>
</gene>
<keyword evidence="2" id="KW-0436">Ligase</keyword>
<dbReference type="UniPathway" id="UPA00219"/>
<dbReference type="Pfam" id="PF07685">
    <property type="entry name" value="GATase_3"/>
    <property type="match status" value="1"/>
</dbReference>
<dbReference type="PROSITE" id="PS51274">
    <property type="entry name" value="GATASE_COBBQ"/>
    <property type="match status" value="1"/>
</dbReference>
<dbReference type="PANTHER" id="PTHR21343">
    <property type="entry name" value="DETHIOBIOTIN SYNTHETASE"/>
    <property type="match status" value="1"/>
</dbReference>
<comment type="similarity">
    <text evidence="2">Belongs to the CobB/CobQ family. GatD subfamily.</text>
</comment>
<reference evidence="4 5" key="1">
    <citation type="submission" date="2020-08" db="EMBL/GenBank/DDBJ databases">
        <title>Genomic Encyclopedia of Type Strains, Phase IV (KMG-IV): sequencing the most valuable type-strain genomes for metagenomic binning, comparative biology and taxonomic classification.</title>
        <authorList>
            <person name="Goeker M."/>
        </authorList>
    </citation>
    <scope>NUCLEOTIDE SEQUENCE [LARGE SCALE GENOMIC DNA]</scope>
    <source>
        <strain evidence="4 5">DSM 106146</strain>
    </source>
</reference>
<dbReference type="GO" id="GO:0009252">
    <property type="term" value="P:peptidoglycan biosynthetic process"/>
    <property type="evidence" value="ECO:0007669"/>
    <property type="project" value="UniProtKB-UniRule"/>
</dbReference>
<keyword evidence="2" id="KW-0961">Cell wall biogenesis/degradation</keyword>
<dbReference type="EC" id="6.3.5.13" evidence="2"/>
<evidence type="ECO:0000313" key="4">
    <source>
        <dbReference type="EMBL" id="MBB5263440.1"/>
    </source>
</evidence>
<dbReference type="InterPro" id="IPR029062">
    <property type="entry name" value="Class_I_gatase-like"/>
</dbReference>
<evidence type="ECO:0000259" key="3">
    <source>
        <dbReference type="Pfam" id="PF07685"/>
    </source>
</evidence>
<dbReference type="GO" id="GO:0004359">
    <property type="term" value="F:glutaminase activity"/>
    <property type="evidence" value="ECO:0007669"/>
    <property type="project" value="UniProtKB-UniRule"/>
</dbReference>
<feature type="active site" evidence="2">
    <location>
        <position position="195"/>
    </location>
</feature>
<evidence type="ECO:0000313" key="5">
    <source>
        <dbReference type="Proteomes" id="UP000543642"/>
    </source>
</evidence>
<feature type="binding site" evidence="2">
    <location>
        <position position="129"/>
    </location>
    <ligand>
        <name>substrate</name>
    </ligand>
</feature>
<dbReference type="EMBL" id="JACHFW010000001">
    <property type="protein sequence ID" value="MBB5263440.1"/>
    <property type="molecule type" value="Genomic_DNA"/>
</dbReference>
<comment type="function">
    <text evidence="2">The lipid II isoglutaminyl synthase complex catalyzes the formation of alpha-D-isoglutamine in the cell wall lipid II stem peptide. The GatD subunit catalyzes the hydrolysis of glutamine to glutamate and ammonia. The resulting ammonia molecule is channeled to the active site of MurT.</text>
</comment>
<protein>
    <recommendedName>
        <fullName evidence="2">Lipid II isoglutaminyl synthase (glutamine-hydrolyzing) subunit GatD</fullName>
        <ecNumber evidence="2">6.3.5.13</ecNumber>
    </recommendedName>
    <alternativeName>
        <fullName evidence="2">Lipid II isoglutaminyl synthase glutaminase subunit</fullName>
        <ecNumber evidence="2">3.5.1.2</ecNumber>
    </alternativeName>
</protein>
<dbReference type="InterPro" id="IPR011698">
    <property type="entry name" value="GATase_3"/>
</dbReference>
<dbReference type="RefSeq" id="WP_183771160.1">
    <property type="nucleotide sequence ID" value="NZ_CAWVEG010000056.1"/>
</dbReference>
<proteinExistence type="inferred from homology"/>
<evidence type="ECO:0000256" key="1">
    <source>
        <dbReference type="ARBA" id="ARBA00022962"/>
    </source>
</evidence>
<keyword evidence="1 2" id="KW-0315">Glutamine amidotransferase</keyword>
<comment type="pathway">
    <text evidence="2">Cell wall biogenesis; peptidoglycan biosynthesis.</text>
</comment>
<comment type="catalytic activity">
    <reaction evidence="2">
        <text>beta-D-GlcNAc-(1-&gt;4)-Mur2Ac(oyl-L-Ala-gamma-D-Glu-L-Lys-D-Ala-D-Ala)-di-trans,octa-cis-undecaprenyl diphosphate + L-glutamine + ATP + H2O = beta-D-GlcNAc-(1-&gt;4)-Mur2Ac(oyl-L-Ala-D-isoglutaminyl-L-Lys-D-Ala-D-Ala)-di-trans,octa-cis-undecaprenyl diphosphate + L-glutamate + ADP + phosphate + H(+)</text>
        <dbReference type="Rhea" id="RHEA:57928"/>
        <dbReference type="ChEBI" id="CHEBI:15377"/>
        <dbReference type="ChEBI" id="CHEBI:15378"/>
        <dbReference type="ChEBI" id="CHEBI:29985"/>
        <dbReference type="ChEBI" id="CHEBI:30616"/>
        <dbReference type="ChEBI" id="CHEBI:43474"/>
        <dbReference type="ChEBI" id="CHEBI:58359"/>
        <dbReference type="ChEBI" id="CHEBI:60033"/>
        <dbReference type="ChEBI" id="CHEBI:62233"/>
        <dbReference type="ChEBI" id="CHEBI:456216"/>
        <dbReference type="EC" id="6.3.5.13"/>
    </reaction>
</comment>
<dbReference type="GO" id="GO:0140282">
    <property type="term" value="F:carbon-nitrogen ligase activity on lipid II"/>
    <property type="evidence" value="ECO:0007669"/>
    <property type="project" value="UniProtKB-UniRule"/>
</dbReference>
<dbReference type="Proteomes" id="UP000543642">
    <property type="component" value="Unassembled WGS sequence"/>
</dbReference>
<dbReference type="SUPFAM" id="SSF52317">
    <property type="entry name" value="Class I glutamine amidotransferase-like"/>
    <property type="match status" value="1"/>
</dbReference>
<dbReference type="CDD" id="cd01750">
    <property type="entry name" value="GATase1_CobQ"/>
    <property type="match status" value="1"/>
</dbReference>
<dbReference type="GO" id="GO:0008360">
    <property type="term" value="P:regulation of cell shape"/>
    <property type="evidence" value="ECO:0007669"/>
    <property type="project" value="UniProtKB-KW"/>
</dbReference>
<dbReference type="GO" id="GO:0009236">
    <property type="term" value="P:cobalamin biosynthetic process"/>
    <property type="evidence" value="ECO:0007669"/>
    <property type="project" value="InterPro"/>
</dbReference>
<keyword evidence="2" id="KW-0133">Cell shape</keyword>
<dbReference type="PANTHER" id="PTHR21343:SF9">
    <property type="entry name" value="LIPID II ISOGLUTAMINYL SYNTHASE (GLUTAMINE-HYDROLYZING) SUBUNIT GATD"/>
    <property type="match status" value="1"/>
</dbReference>
<feature type="domain" description="CobB/CobQ-like glutamine amidotransferase" evidence="3">
    <location>
        <begin position="5"/>
        <end position="202"/>
    </location>
</feature>
<sequence length="244" mass="27438">MYELRICHLYPDILNLYGDRGNIICMTKRMEWRGIKTQVTGISVGDALNYEDYDIFFIGGGQDFEQGVLLEDLAQGKARQITEAIEAEKVFLAICGGYQMLGQYYKTWDGQQCDFIGALDLYTVGEKERMIGNYMYQCGAGDGNLTVVGFENHSGKTYLGQGVRPMGTVLAGYGNNGKDKTEGARYKNVFATYSHGPLLPKNPKLADHILKTALLRRYPDLCLEELDDTFENNAHDYMQHLLHG</sequence>
<dbReference type="HAMAP" id="MF_02213">
    <property type="entry name" value="Lipid_II_synth_GatD"/>
    <property type="match status" value="1"/>
</dbReference>
<keyword evidence="2" id="KW-0378">Hydrolase</keyword>
<name>A0A7W8M3V6_9FIRM</name>
<dbReference type="EC" id="3.5.1.2" evidence="2"/>
<accession>A0A7W8M3V6</accession>
<dbReference type="InterPro" id="IPR043702">
    <property type="entry name" value="Lipid_II_synth_GatD"/>
</dbReference>
<dbReference type="GO" id="GO:0071555">
    <property type="term" value="P:cell wall organization"/>
    <property type="evidence" value="ECO:0007669"/>
    <property type="project" value="UniProtKB-KW"/>
</dbReference>